<dbReference type="GO" id="GO:0008171">
    <property type="term" value="F:O-methyltransferase activity"/>
    <property type="evidence" value="ECO:0007669"/>
    <property type="project" value="TreeGrafter"/>
</dbReference>
<dbReference type="InterPro" id="IPR053188">
    <property type="entry name" value="FkbM_Methyltransferase"/>
</dbReference>
<dbReference type="Gene3D" id="3.40.50.150">
    <property type="entry name" value="Vaccinia Virus protein VP39"/>
    <property type="match status" value="1"/>
</dbReference>
<comment type="caution">
    <text evidence="2">The sequence shown here is derived from an EMBL/GenBank/DDBJ whole genome shotgun (WGS) entry which is preliminary data.</text>
</comment>
<dbReference type="PANTHER" id="PTHR36973">
    <property type="entry name" value="SLL1456 PROTEIN-RELATED"/>
    <property type="match status" value="1"/>
</dbReference>
<organism evidence="2 3">
    <name type="scientific">Herbaspirillum robiniae</name>
    <dbReference type="NCBI Taxonomy" id="2014887"/>
    <lineage>
        <taxon>Bacteria</taxon>
        <taxon>Pseudomonadati</taxon>
        <taxon>Pseudomonadota</taxon>
        <taxon>Betaproteobacteria</taxon>
        <taxon>Burkholderiales</taxon>
        <taxon>Oxalobacteraceae</taxon>
        <taxon>Herbaspirillum</taxon>
    </lineage>
</organism>
<dbReference type="InterPro" id="IPR006342">
    <property type="entry name" value="FkbM_mtfrase"/>
</dbReference>
<dbReference type="PANTHER" id="PTHR36973:SF4">
    <property type="entry name" value="NODULATION PROTEIN"/>
    <property type="match status" value="1"/>
</dbReference>
<dbReference type="SUPFAM" id="SSF53335">
    <property type="entry name" value="S-adenosyl-L-methionine-dependent methyltransferases"/>
    <property type="match status" value="1"/>
</dbReference>
<dbReference type="Proteomes" id="UP000197596">
    <property type="component" value="Unassembled WGS sequence"/>
</dbReference>
<evidence type="ECO:0000313" key="2">
    <source>
        <dbReference type="EMBL" id="OWY27295.1"/>
    </source>
</evidence>
<dbReference type="NCBIfam" id="TIGR01444">
    <property type="entry name" value="fkbM_fam"/>
    <property type="match status" value="1"/>
</dbReference>
<proteinExistence type="predicted"/>
<protein>
    <recommendedName>
        <fullName evidence="1">Methyltransferase FkbM domain-containing protein</fullName>
    </recommendedName>
</protein>
<accession>A0A246WLT0</accession>
<dbReference type="EMBL" id="NJGU01000011">
    <property type="protein sequence ID" value="OWY27295.1"/>
    <property type="molecule type" value="Genomic_DNA"/>
</dbReference>
<dbReference type="AlphaFoldDB" id="A0A246WLT0"/>
<sequence>MSLGLALRRLAPQSVKNFLRQNTLPWRISRQISPHLPAVVCVDVGASYYPHAKWLQFLNAPHTQWLAVEPNEANIDYVKSWPWPSQISACTTGLSRDGGTQTLHVTNVDTGSSLLPPEITPSMQHRITDMGYFFPVTERRIETLTLTQAMAGLSEVAPAFIKLDTQGTELSILQGAQQLFDSRRIVGIEMESTMLAQPLMRNSGKFWQASEYLERQGFELLHIKPIPAVPRSGRTRINRNTYVNECDAVFALRQDVVAGLSVEHRTSLLAFYLTNQFYEEALSFLERDNDIRNFLGTRGCNVDALASTLRVAA</sequence>
<gene>
    <name evidence="2" type="ORF">CEJ42_19765</name>
</gene>
<dbReference type="Pfam" id="PF05050">
    <property type="entry name" value="Methyltransf_21"/>
    <property type="match status" value="1"/>
</dbReference>
<name>A0A246WLT0_9BURK</name>
<feature type="domain" description="Methyltransferase FkbM" evidence="1">
    <location>
        <begin position="59"/>
        <end position="219"/>
    </location>
</feature>
<evidence type="ECO:0000259" key="1">
    <source>
        <dbReference type="Pfam" id="PF05050"/>
    </source>
</evidence>
<evidence type="ECO:0000313" key="3">
    <source>
        <dbReference type="Proteomes" id="UP000197596"/>
    </source>
</evidence>
<dbReference type="RefSeq" id="WP_088752251.1">
    <property type="nucleotide sequence ID" value="NZ_NJGU01000011.1"/>
</dbReference>
<dbReference type="InterPro" id="IPR029063">
    <property type="entry name" value="SAM-dependent_MTases_sf"/>
</dbReference>
<reference evidence="2 3" key="1">
    <citation type="submission" date="2017-06" db="EMBL/GenBank/DDBJ databases">
        <title>Herbaspirillum phytohormonus sp. nov., isolated from the root nodule of Robinia pseudoacacia in lead-zinc mine.</title>
        <authorList>
            <person name="Fan M."/>
            <person name="Lin Y."/>
        </authorList>
    </citation>
    <scope>NUCLEOTIDE SEQUENCE [LARGE SCALE GENOMIC DNA]</scope>
    <source>
        <strain evidence="2 3">HZ10</strain>
    </source>
</reference>